<organism evidence="1 2">
    <name type="scientific">Araneus ventricosus</name>
    <name type="common">Orbweaver spider</name>
    <name type="synonym">Epeira ventricosa</name>
    <dbReference type="NCBI Taxonomy" id="182803"/>
    <lineage>
        <taxon>Eukaryota</taxon>
        <taxon>Metazoa</taxon>
        <taxon>Ecdysozoa</taxon>
        <taxon>Arthropoda</taxon>
        <taxon>Chelicerata</taxon>
        <taxon>Arachnida</taxon>
        <taxon>Araneae</taxon>
        <taxon>Araneomorphae</taxon>
        <taxon>Entelegynae</taxon>
        <taxon>Araneoidea</taxon>
        <taxon>Araneidae</taxon>
        <taxon>Araneus</taxon>
    </lineage>
</organism>
<gene>
    <name evidence="1" type="ORF">AVEN_106947_1</name>
</gene>
<dbReference type="AlphaFoldDB" id="A0A4Y2GIF3"/>
<proteinExistence type="predicted"/>
<keyword evidence="2" id="KW-1185">Reference proteome</keyword>
<accession>A0A4Y2GIF3</accession>
<name>A0A4Y2GIF3_ARAVE</name>
<protein>
    <submittedName>
        <fullName evidence="1">Uncharacterized protein</fullName>
    </submittedName>
</protein>
<evidence type="ECO:0000313" key="2">
    <source>
        <dbReference type="Proteomes" id="UP000499080"/>
    </source>
</evidence>
<dbReference type="Proteomes" id="UP000499080">
    <property type="component" value="Unassembled WGS sequence"/>
</dbReference>
<reference evidence="1 2" key="1">
    <citation type="journal article" date="2019" name="Sci. Rep.">
        <title>Orb-weaving spider Araneus ventricosus genome elucidates the spidroin gene catalogue.</title>
        <authorList>
            <person name="Kono N."/>
            <person name="Nakamura H."/>
            <person name="Ohtoshi R."/>
            <person name="Moran D.A.P."/>
            <person name="Shinohara A."/>
            <person name="Yoshida Y."/>
            <person name="Fujiwara M."/>
            <person name="Mori M."/>
            <person name="Tomita M."/>
            <person name="Arakawa K."/>
        </authorList>
    </citation>
    <scope>NUCLEOTIDE SEQUENCE [LARGE SCALE GENOMIC DNA]</scope>
</reference>
<comment type="caution">
    <text evidence="1">The sequence shown here is derived from an EMBL/GenBank/DDBJ whole genome shotgun (WGS) entry which is preliminary data.</text>
</comment>
<evidence type="ECO:0000313" key="1">
    <source>
        <dbReference type="EMBL" id="GBM52515.1"/>
    </source>
</evidence>
<dbReference type="EMBL" id="BGPR01001381">
    <property type="protein sequence ID" value="GBM52515.1"/>
    <property type="molecule type" value="Genomic_DNA"/>
</dbReference>
<sequence length="194" mass="21857">MVEGNCEYLFGYFIWDFRLNVDLPDNLCVYGFVDFDLGRPRRAPRLLFIMPGILYSGRAKTLFALLLGMHSLAFLYCSDFQERIPLTYTQGCTWGFLCLTSVKAAFIQQPIGELPKALNQSLHSHVYNYATCLLCSKELTTHQVQDLPGNRGVSNLGLFGHKAETLLPAHCGPLTPLLTITCPRRASNYRIFAI</sequence>